<gene>
    <name evidence="3" type="ORF">PEVE_00026495</name>
    <name evidence="2" type="ORF">PEVE_00034530</name>
</gene>
<feature type="transmembrane region" description="Helical" evidence="1">
    <location>
        <begin position="48"/>
        <end position="72"/>
    </location>
</feature>
<organism evidence="2 4">
    <name type="scientific">Porites evermanni</name>
    <dbReference type="NCBI Taxonomy" id="104178"/>
    <lineage>
        <taxon>Eukaryota</taxon>
        <taxon>Metazoa</taxon>
        <taxon>Cnidaria</taxon>
        <taxon>Anthozoa</taxon>
        <taxon>Hexacorallia</taxon>
        <taxon>Scleractinia</taxon>
        <taxon>Fungiina</taxon>
        <taxon>Poritidae</taxon>
        <taxon>Porites</taxon>
    </lineage>
</organism>
<dbReference type="EMBL" id="CALNXI010000524">
    <property type="protein sequence ID" value="CAH3028616.1"/>
    <property type="molecule type" value="Genomic_DNA"/>
</dbReference>
<dbReference type="Pfam" id="PF10856">
    <property type="entry name" value="DUF2678"/>
    <property type="match status" value="1"/>
</dbReference>
<evidence type="ECO:0000313" key="3">
    <source>
        <dbReference type="EMBL" id="CAH3193785.1"/>
    </source>
</evidence>
<dbReference type="InterPro" id="IPR022564">
    <property type="entry name" value="DUF2678"/>
</dbReference>
<keyword evidence="1" id="KW-0472">Membrane</keyword>
<evidence type="ECO:0000256" key="1">
    <source>
        <dbReference type="SAM" id="Phobius"/>
    </source>
</evidence>
<keyword evidence="1" id="KW-0812">Transmembrane</keyword>
<sequence>MYDGMDKPLFGEARPRDRYLNYFIGGATVILVSETLISSLIFPDFPPAAINVFLAFIIALICVSELTLIYWYRQGDVDPKFRKMIYFNSFTTVLLCICANVYFHKKWTNCPDNS</sequence>
<evidence type="ECO:0000313" key="2">
    <source>
        <dbReference type="EMBL" id="CAH3028616.1"/>
    </source>
</evidence>
<keyword evidence="1" id="KW-1133">Transmembrane helix</keyword>
<name>A0ABN8MJC0_9CNID</name>
<evidence type="ECO:0008006" key="5">
    <source>
        <dbReference type="Google" id="ProtNLM"/>
    </source>
</evidence>
<feature type="transmembrane region" description="Helical" evidence="1">
    <location>
        <begin position="84"/>
        <end position="103"/>
    </location>
</feature>
<proteinExistence type="predicted"/>
<accession>A0ABN8MJC0</accession>
<dbReference type="PANTHER" id="PTHR28603">
    <property type="entry name" value="TRANSMEMBRANE PROTEIN 243"/>
    <property type="match status" value="1"/>
</dbReference>
<evidence type="ECO:0000313" key="4">
    <source>
        <dbReference type="Proteomes" id="UP001159427"/>
    </source>
</evidence>
<dbReference type="PANTHER" id="PTHR28603:SF1">
    <property type="entry name" value="TRANSMEMBRANE PROTEIN 243"/>
    <property type="match status" value="1"/>
</dbReference>
<reference evidence="2 4" key="1">
    <citation type="submission" date="2022-05" db="EMBL/GenBank/DDBJ databases">
        <authorList>
            <consortium name="Genoscope - CEA"/>
            <person name="William W."/>
        </authorList>
    </citation>
    <scope>NUCLEOTIDE SEQUENCE [LARGE SCALE GENOMIC DNA]</scope>
</reference>
<keyword evidence="4" id="KW-1185">Reference proteome</keyword>
<protein>
    <recommendedName>
        <fullName evidence="5">Transmembrane protein 243</fullName>
    </recommendedName>
</protein>
<dbReference type="EMBL" id="CALNXI010003597">
    <property type="protein sequence ID" value="CAH3193785.1"/>
    <property type="molecule type" value="Genomic_DNA"/>
</dbReference>
<dbReference type="Proteomes" id="UP001159427">
    <property type="component" value="Unassembled WGS sequence"/>
</dbReference>
<feature type="transmembrane region" description="Helical" evidence="1">
    <location>
        <begin position="20"/>
        <end position="42"/>
    </location>
</feature>
<comment type="caution">
    <text evidence="2">The sequence shown here is derived from an EMBL/GenBank/DDBJ whole genome shotgun (WGS) entry which is preliminary data.</text>
</comment>